<evidence type="ECO:0000256" key="2">
    <source>
        <dbReference type="ARBA" id="ARBA00022723"/>
    </source>
</evidence>
<proteinExistence type="inferred from homology"/>
<dbReference type="SUPFAM" id="SSF48264">
    <property type="entry name" value="Cytochrome P450"/>
    <property type="match status" value="1"/>
</dbReference>
<keyword evidence="6" id="KW-0503">Monooxygenase</keyword>
<comment type="caution">
    <text evidence="7">The sequence shown here is derived from an EMBL/GenBank/DDBJ whole genome shotgun (WGS) entry which is preliminary data.</text>
</comment>
<evidence type="ECO:0008006" key="9">
    <source>
        <dbReference type="Google" id="ProtNLM"/>
    </source>
</evidence>
<gene>
    <name evidence="7" type="ORF">BDA96_01G086200</name>
</gene>
<keyword evidence="2 5" id="KW-0479">Metal-binding</keyword>
<dbReference type="GO" id="GO:0004497">
    <property type="term" value="F:monooxygenase activity"/>
    <property type="evidence" value="ECO:0007669"/>
    <property type="project" value="UniProtKB-KW"/>
</dbReference>
<dbReference type="GO" id="GO:0005506">
    <property type="term" value="F:iron ion binding"/>
    <property type="evidence" value="ECO:0007669"/>
    <property type="project" value="InterPro"/>
</dbReference>
<dbReference type="PRINTS" id="PR00385">
    <property type="entry name" value="P450"/>
</dbReference>
<evidence type="ECO:0000256" key="6">
    <source>
        <dbReference type="RuleBase" id="RU000461"/>
    </source>
</evidence>
<dbReference type="InterPro" id="IPR017972">
    <property type="entry name" value="Cyt_P450_CS"/>
</dbReference>
<evidence type="ECO:0000313" key="7">
    <source>
        <dbReference type="EMBL" id="KAG0547506.1"/>
    </source>
</evidence>
<dbReference type="Gene3D" id="1.10.630.10">
    <property type="entry name" value="Cytochrome P450"/>
    <property type="match status" value="1"/>
</dbReference>
<reference evidence="7" key="1">
    <citation type="journal article" date="2019" name="BMC Genomics">
        <title>A new reference genome for Sorghum bicolor reveals high levels of sequence similarity between sweet and grain genotypes: implications for the genetics of sugar metabolism.</title>
        <authorList>
            <person name="Cooper E.A."/>
            <person name="Brenton Z.W."/>
            <person name="Flinn B.S."/>
            <person name="Jenkins J."/>
            <person name="Shu S."/>
            <person name="Flowers D."/>
            <person name="Luo F."/>
            <person name="Wang Y."/>
            <person name="Xia P."/>
            <person name="Barry K."/>
            <person name="Daum C."/>
            <person name="Lipzen A."/>
            <person name="Yoshinaga Y."/>
            <person name="Schmutz J."/>
            <person name="Saski C."/>
            <person name="Vermerris W."/>
            <person name="Kresovich S."/>
        </authorList>
    </citation>
    <scope>NUCLEOTIDE SEQUENCE</scope>
</reference>
<reference evidence="7" key="2">
    <citation type="submission" date="2020-10" db="EMBL/GenBank/DDBJ databases">
        <authorList>
            <person name="Cooper E.A."/>
            <person name="Brenton Z.W."/>
            <person name="Flinn B.S."/>
            <person name="Jenkins J."/>
            <person name="Shu S."/>
            <person name="Flowers D."/>
            <person name="Luo F."/>
            <person name="Wang Y."/>
            <person name="Xia P."/>
            <person name="Barry K."/>
            <person name="Daum C."/>
            <person name="Lipzen A."/>
            <person name="Yoshinaga Y."/>
            <person name="Schmutz J."/>
            <person name="Saski C."/>
            <person name="Vermerris W."/>
            <person name="Kresovich S."/>
        </authorList>
    </citation>
    <scope>NUCLEOTIDE SEQUENCE</scope>
</reference>
<dbReference type="GO" id="GO:0016705">
    <property type="term" value="F:oxidoreductase activity, acting on paired donors, with incorporation or reduction of molecular oxygen"/>
    <property type="evidence" value="ECO:0007669"/>
    <property type="project" value="InterPro"/>
</dbReference>
<feature type="binding site" description="axial binding residue" evidence="5">
    <location>
        <position position="306"/>
    </location>
    <ligand>
        <name>heme</name>
        <dbReference type="ChEBI" id="CHEBI:30413"/>
    </ligand>
    <ligandPart>
        <name>Fe</name>
        <dbReference type="ChEBI" id="CHEBI:18248"/>
    </ligandPart>
</feature>
<name>A0A921RXG1_SORBI</name>
<dbReference type="Proteomes" id="UP000807115">
    <property type="component" value="Chromosome 1"/>
</dbReference>
<comment type="cofactor">
    <cofactor evidence="5">
        <name>heme</name>
        <dbReference type="ChEBI" id="CHEBI:30413"/>
    </cofactor>
</comment>
<dbReference type="EMBL" id="CM027680">
    <property type="protein sequence ID" value="KAG0547506.1"/>
    <property type="molecule type" value="Genomic_DNA"/>
</dbReference>
<accession>A0A921RXG1</accession>
<evidence type="ECO:0000256" key="5">
    <source>
        <dbReference type="PIRSR" id="PIRSR602401-1"/>
    </source>
</evidence>
<dbReference type="GO" id="GO:0020037">
    <property type="term" value="F:heme binding"/>
    <property type="evidence" value="ECO:0007669"/>
    <property type="project" value="InterPro"/>
</dbReference>
<dbReference type="Pfam" id="PF00067">
    <property type="entry name" value="p450"/>
    <property type="match status" value="1"/>
</dbReference>
<dbReference type="PRINTS" id="PR00463">
    <property type="entry name" value="EP450I"/>
</dbReference>
<dbReference type="InterPro" id="IPR001128">
    <property type="entry name" value="Cyt_P450"/>
</dbReference>
<dbReference type="InterPro" id="IPR050651">
    <property type="entry name" value="Plant_Cytochrome_P450_Monoox"/>
</dbReference>
<dbReference type="PANTHER" id="PTHR47947:SF53">
    <property type="entry name" value="CYTOCHROME P450"/>
    <property type="match status" value="1"/>
</dbReference>
<dbReference type="AlphaFoldDB" id="A0A921RXG1"/>
<keyword evidence="4 5" id="KW-0408">Iron</keyword>
<sequence length="370" mass="40456">MLPVISAEVRAMARRMYRSAAGGGAARVELKRRLFELSLSALMETIARTKMSRAVADDDTDMSPEAQEFMKALDVLLRLLSAANSWDYLPVLRWLDMFGVRNKILAAVSARDAFLRRLIDAERRRLEEGEGGENDEKKSMIGVLLSLQKSEPEVYTDTTIMALCSSMFAGGSETTATTAEWAMSLLLSHPDVLKKAQAEIDASVGHSRLLGADDVPRLGYLQCIVTETLRLYPVVPTLVPHESTADCTVGGHHVPSGTMLLVNVYAIHRDPATWADPAAFRPERFEDGGRAQGLFMMPFGMGRRKCPGEALALRTLGLVLGTLIQCFDWETVGGAEVDMAEGVGITLPRAVPLEAICKPRHAMLEVLKGL</sequence>
<protein>
    <recommendedName>
        <fullName evidence="9">Cytochrome P450</fullName>
    </recommendedName>
</protein>
<evidence type="ECO:0000256" key="1">
    <source>
        <dbReference type="ARBA" id="ARBA00022617"/>
    </source>
</evidence>
<dbReference type="FunFam" id="1.10.630.10:FF:000175">
    <property type="entry name" value="Cytochrome P450 family 81 subfamily D polypeptide 8"/>
    <property type="match status" value="1"/>
</dbReference>
<evidence type="ECO:0000256" key="4">
    <source>
        <dbReference type="ARBA" id="ARBA00023004"/>
    </source>
</evidence>
<dbReference type="PANTHER" id="PTHR47947">
    <property type="entry name" value="CYTOCHROME P450 82C3-RELATED"/>
    <property type="match status" value="1"/>
</dbReference>
<dbReference type="PROSITE" id="PS00086">
    <property type="entry name" value="CYTOCHROME_P450"/>
    <property type="match status" value="1"/>
</dbReference>
<comment type="similarity">
    <text evidence="6">Belongs to the cytochrome P450 family.</text>
</comment>
<keyword evidence="3 6" id="KW-0560">Oxidoreductase</keyword>
<evidence type="ECO:0000256" key="3">
    <source>
        <dbReference type="ARBA" id="ARBA00023002"/>
    </source>
</evidence>
<keyword evidence="1 5" id="KW-0349">Heme</keyword>
<organism evidence="7 8">
    <name type="scientific">Sorghum bicolor</name>
    <name type="common">Sorghum</name>
    <name type="synonym">Sorghum vulgare</name>
    <dbReference type="NCBI Taxonomy" id="4558"/>
    <lineage>
        <taxon>Eukaryota</taxon>
        <taxon>Viridiplantae</taxon>
        <taxon>Streptophyta</taxon>
        <taxon>Embryophyta</taxon>
        <taxon>Tracheophyta</taxon>
        <taxon>Spermatophyta</taxon>
        <taxon>Magnoliopsida</taxon>
        <taxon>Liliopsida</taxon>
        <taxon>Poales</taxon>
        <taxon>Poaceae</taxon>
        <taxon>PACMAD clade</taxon>
        <taxon>Panicoideae</taxon>
        <taxon>Andropogonodae</taxon>
        <taxon>Andropogoneae</taxon>
        <taxon>Sorghinae</taxon>
        <taxon>Sorghum</taxon>
    </lineage>
</organism>
<dbReference type="InterPro" id="IPR002401">
    <property type="entry name" value="Cyt_P450_E_grp-I"/>
</dbReference>
<evidence type="ECO:0000313" key="8">
    <source>
        <dbReference type="Proteomes" id="UP000807115"/>
    </source>
</evidence>
<dbReference type="InterPro" id="IPR036396">
    <property type="entry name" value="Cyt_P450_sf"/>
</dbReference>